<name>Q2UHZ7_ASPOR</name>
<dbReference type="PANTHER" id="PTHR24559:SF444">
    <property type="entry name" value="REVERSE TRANSCRIPTASE DOMAIN-CONTAINING PROTEIN"/>
    <property type="match status" value="1"/>
</dbReference>
<sequence length="136" mass="16624">MLFRKIIDYIIKFINDKISLWIRLLKSSVEAPILFIFKKNSGLKLYINYRGLNKITIKNRYLLFLILEILDRLAGVKFFIKINIQDKIAFYTRYNHFKYLIVFFVLYNILNICYIVYLDNILIFLLDRESYIRYIK</sequence>
<evidence type="ECO:0000313" key="3">
    <source>
        <dbReference type="Proteomes" id="UP000006564"/>
    </source>
</evidence>
<dbReference type="RefSeq" id="XP_023090514.1">
    <property type="nucleotide sequence ID" value="XM_023235498.1"/>
</dbReference>
<dbReference type="PANTHER" id="PTHR24559">
    <property type="entry name" value="TRANSPOSON TY3-I GAG-POL POLYPROTEIN"/>
    <property type="match status" value="1"/>
</dbReference>
<dbReference type="OMA" id="LNICYIV"/>
<proteinExistence type="predicted"/>
<evidence type="ECO:0000256" key="1">
    <source>
        <dbReference type="SAM" id="Phobius"/>
    </source>
</evidence>
<dbReference type="InterPro" id="IPR053134">
    <property type="entry name" value="RNA-dir_DNA_polymerase"/>
</dbReference>
<protein>
    <submittedName>
        <fullName evidence="2">DNA, SC023</fullName>
    </submittedName>
</protein>
<dbReference type="EMBL" id="AP007157">
    <property type="protein sequence ID" value="BAE58818.1"/>
    <property type="molecule type" value="Genomic_DNA"/>
</dbReference>
<keyword evidence="1" id="KW-1133">Transmembrane helix</keyword>
<dbReference type="GeneID" id="5992822"/>
<evidence type="ECO:0000313" key="2">
    <source>
        <dbReference type="EMBL" id="BAE58818.1"/>
    </source>
</evidence>
<keyword evidence="3" id="KW-1185">Reference proteome</keyword>
<dbReference type="EMBL" id="BA000051">
    <property type="protein sequence ID" value="BAE58818.1"/>
    <property type="molecule type" value="Genomic_DNA"/>
</dbReference>
<keyword evidence="1" id="KW-0812">Transmembrane</keyword>
<dbReference type="KEGG" id="aor:AO090023000247"/>
<dbReference type="Gene3D" id="3.30.70.270">
    <property type="match status" value="1"/>
</dbReference>
<dbReference type="Proteomes" id="UP000006564">
    <property type="component" value="Chromosome 3"/>
</dbReference>
<dbReference type="HOGENOM" id="CLU_1875012_0_0_1"/>
<dbReference type="InterPro" id="IPR043128">
    <property type="entry name" value="Rev_trsase/Diguanyl_cyclase"/>
</dbReference>
<organism evidence="2 3">
    <name type="scientific">Aspergillus oryzae (strain ATCC 42149 / RIB 40)</name>
    <name type="common">Yellow koji mold</name>
    <dbReference type="NCBI Taxonomy" id="510516"/>
    <lineage>
        <taxon>Eukaryota</taxon>
        <taxon>Fungi</taxon>
        <taxon>Dikarya</taxon>
        <taxon>Ascomycota</taxon>
        <taxon>Pezizomycotina</taxon>
        <taxon>Eurotiomycetes</taxon>
        <taxon>Eurotiomycetidae</taxon>
        <taxon>Eurotiales</taxon>
        <taxon>Aspergillaceae</taxon>
        <taxon>Aspergillus</taxon>
        <taxon>Aspergillus subgen. Circumdati</taxon>
    </lineage>
</organism>
<dbReference type="SUPFAM" id="SSF56672">
    <property type="entry name" value="DNA/RNA polymerases"/>
    <property type="match status" value="1"/>
</dbReference>
<keyword evidence="1" id="KW-0472">Membrane</keyword>
<dbReference type="Gene3D" id="3.10.10.10">
    <property type="entry name" value="HIV Type 1 Reverse Transcriptase, subunit A, domain 1"/>
    <property type="match status" value="1"/>
</dbReference>
<gene>
    <name evidence="2" type="ORF">AO090023000247</name>
</gene>
<reference evidence="2 3" key="1">
    <citation type="journal article" date="2005" name="Nature">
        <title>Genome sequencing and analysis of Aspergillus oryzae.</title>
        <authorList>
            <person name="Machida M."/>
            <person name="Asai K."/>
            <person name="Sano M."/>
            <person name="Tanaka T."/>
            <person name="Kumagai T."/>
            <person name="Terai G."/>
            <person name="Kusumoto K."/>
            <person name="Arima T."/>
            <person name="Akita O."/>
            <person name="Kashiwagi Y."/>
            <person name="Abe K."/>
            <person name="Gomi K."/>
            <person name="Horiuchi H."/>
            <person name="Kitamoto K."/>
            <person name="Kobayashi T."/>
            <person name="Takeuchi M."/>
            <person name="Denning D.W."/>
            <person name="Galagan J.E."/>
            <person name="Nierman W.C."/>
            <person name="Yu J."/>
            <person name="Archer D.B."/>
            <person name="Bennett J.W."/>
            <person name="Bhatnagar D."/>
            <person name="Cleveland T.E."/>
            <person name="Fedorova N.D."/>
            <person name="Gotoh O."/>
            <person name="Horikawa H."/>
            <person name="Hosoyama A."/>
            <person name="Ichinomiya M."/>
            <person name="Igarashi R."/>
            <person name="Iwashita K."/>
            <person name="Juvvadi P.R."/>
            <person name="Kato M."/>
            <person name="Kato Y."/>
            <person name="Kin T."/>
            <person name="Kokubun A."/>
            <person name="Maeda H."/>
            <person name="Maeyama N."/>
            <person name="Maruyama J."/>
            <person name="Nagasaki H."/>
            <person name="Nakajima T."/>
            <person name="Oda K."/>
            <person name="Okada K."/>
            <person name="Paulsen I."/>
            <person name="Sakamoto K."/>
            <person name="Sawano T."/>
            <person name="Takahashi M."/>
            <person name="Takase K."/>
            <person name="Terabayashi Y."/>
            <person name="Wortman J."/>
            <person name="Yamada O."/>
            <person name="Yamagata Y."/>
            <person name="Anazawa H."/>
            <person name="Hata Y."/>
            <person name="Koide Y."/>
            <person name="Komori T."/>
            <person name="Koyama Y."/>
            <person name="Minetoki T."/>
            <person name="Suharnan S."/>
            <person name="Tanaka A."/>
            <person name="Isono K."/>
            <person name="Kuhara S."/>
            <person name="Ogasawara N."/>
            <person name="Kikuchi H."/>
        </authorList>
    </citation>
    <scope>NUCLEOTIDE SEQUENCE [LARGE SCALE GENOMIC DNA]</scope>
    <source>
        <strain evidence="3">ATCC 42149 / RIB 40</strain>
    </source>
</reference>
<dbReference type="AlphaFoldDB" id="Q2UHZ7"/>
<accession>Q2UHZ7</accession>
<dbReference type="STRING" id="510516.Q2UHZ7"/>
<dbReference type="InterPro" id="IPR043502">
    <property type="entry name" value="DNA/RNA_pol_sf"/>
</dbReference>
<feature type="transmembrane region" description="Helical" evidence="1">
    <location>
        <begin position="100"/>
        <end position="126"/>
    </location>
</feature>
<dbReference type="VEuPathDB" id="FungiDB:AO090023000247"/>